<accession>A0A6N3F150</accession>
<dbReference type="GO" id="GO:0016787">
    <property type="term" value="F:hydrolase activity"/>
    <property type="evidence" value="ECO:0007669"/>
    <property type="project" value="InterPro"/>
</dbReference>
<dbReference type="Gene3D" id="3.40.50.300">
    <property type="entry name" value="P-loop containing nucleotide triphosphate hydrolases"/>
    <property type="match status" value="2"/>
</dbReference>
<protein>
    <submittedName>
        <fullName evidence="2">ATP-dependent RNA helicase RhlB</fullName>
    </submittedName>
</protein>
<dbReference type="AlphaFoldDB" id="A0A6N3F150"/>
<sequence length="446" mass="51281">MSEITEYYDDDGVYYYQGLPDDLDNLESYDALKDIISPPLKDMQSVDLLRALFMGRYAFFYATGLGKTYLSAAFMKGIRNIKPRAKFLMFVKKSQQSQTPKKIYNISGLKCKFYSAKATDILSIDDVDRYDVIMMTHDSLSSFDHIEKLSRCIDRFDGIIADEAHLLANFEEAISAQQVLYMSQRVKYFIALTATPITRDVEQLARVLKIVAPDAVGNYRKLASNLKQMGLAGMPKNLQDLFVVRDRTSNRKGYAVWVDPMPHQYGASGRDLFKITKGHGAENQGEALVNLIRDKRPLRGIVYVNLTECYDFLKDYLASHGIRAGIINGKVTDQKVRDKILEDFANDRLDVILTNTKEAVDMDCNYAVFYEYTCHVKQVIGRGERGFDPITFEVFFMFTKETEEFDYFKRNVLEISQEVQELLELDYGEITDMNYTRFAKKSNNFK</sequence>
<dbReference type="InterPro" id="IPR014001">
    <property type="entry name" value="Helicase_ATP-bd"/>
</dbReference>
<dbReference type="InterPro" id="IPR001650">
    <property type="entry name" value="Helicase_C-like"/>
</dbReference>
<dbReference type="Pfam" id="PF04851">
    <property type="entry name" value="ResIII"/>
    <property type="match status" value="1"/>
</dbReference>
<reference evidence="2" key="1">
    <citation type="submission" date="2019-11" db="EMBL/GenBank/DDBJ databases">
        <authorList>
            <person name="Feng L."/>
        </authorList>
    </citation>
    <scope>NUCLEOTIDE SEQUENCE</scope>
    <source>
        <strain evidence="2">CParaputrificumLFYP93</strain>
    </source>
</reference>
<dbReference type="GO" id="GO:0005524">
    <property type="term" value="F:ATP binding"/>
    <property type="evidence" value="ECO:0007669"/>
    <property type="project" value="InterPro"/>
</dbReference>
<dbReference type="RefSeq" id="WP_156561711.1">
    <property type="nucleotide sequence ID" value="NZ_CACRTV010000057.1"/>
</dbReference>
<proteinExistence type="predicted"/>
<name>A0A6N3F150_9CLOT</name>
<dbReference type="GO" id="GO:0003677">
    <property type="term" value="F:DNA binding"/>
    <property type="evidence" value="ECO:0007669"/>
    <property type="project" value="InterPro"/>
</dbReference>
<keyword evidence="2" id="KW-0378">Hydrolase</keyword>
<dbReference type="InterPro" id="IPR006935">
    <property type="entry name" value="Helicase/UvrB_N"/>
</dbReference>
<dbReference type="EMBL" id="CACRTV010000057">
    <property type="protein sequence ID" value="VYU45723.1"/>
    <property type="molecule type" value="Genomic_DNA"/>
</dbReference>
<feature type="domain" description="Helicase ATP-binding" evidence="1">
    <location>
        <begin position="48"/>
        <end position="214"/>
    </location>
</feature>
<gene>
    <name evidence="2" type="ORF">CPLFYP93_02342</name>
</gene>
<dbReference type="PROSITE" id="PS51192">
    <property type="entry name" value="HELICASE_ATP_BIND_1"/>
    <property type="match status" value="1"/>
</dbReference>
<keyword evidence="2" id="KW-0067">ATP-binding</keyword>
<keyword evidence="2" id="KW-0347">Helicase</keyword>
<dbReference type="GO" id="GO:0004386">
    <property type="term" value="F:helicase activity"/>
    <property type="evidence" value="ECO:0007669"/>
    <property type="project" value="UniProtKB-KW"/>
</dbReference>
<dbReference type="Pfam" id="PF00271">
    <property type="entry name" value="Helicase_C"/>
    <property type="match status" value="1"/>
</dbReference>
<organism evidence="2">
    <name type="scientific">Clostridium paraputrificum</name>
    <dbReference type="NCBI Taxonomy" id="29363"/>
    <lineage>
        <taxon>Bacteria</taxon>
        <taxon>Bacillati</taxon>
        <taxon>Bacillota</taxon>
        <taxon>Clostridia</taxon>
        <taxon>Eubacteriales</taxon>
        <taxon>Clostridiaceae</taxon>
        <taxon>Clostridium</taxon>
    </lineage>
</organism>
<keyword evidence="2" id="KW-0547">Nucleotide-binding</keyword>
<evidence type="ECO:0000259" key="1">
    <source>
        <dbReference type="PROSITE" id="PS51192"/>
    </source>
</evidence>
<dbReference type="InterPro" id="IPR027417">
    <property type="entry name" value="P-loop_NTPase"/>
</dbReference>
<evidence type="ECO:0000313" key="2">
    <source>
        <dbReference type="EMBL" id="VYU45723.1"/>
    </source>
</evidence>
<dbReference type="SUPFAM" id="SSF52540">
    <property type="entry name" value="P-loop containing nucleoside triphosphate hydrolases"/>
    <property type="match status" value="1"/>
</dbReference>